<evidence type="ECO:0000256" key="4">
    <source>
        <dbReference type="ARBA" id="ARBA00023002"/>
    </source>
</evidence>
<accession>A0A232LUG4</accession>
<keyword evidence="2" id="KW-0285">Flavoprotein</keyword>
<dbReference type="OrthoDB" id="16820at2759"/>
<dbReference type="InterPro" id="IPR050493">
    <property type="entry name" value="FAD-dep_Monooxygenase_BioMet"/>
</dbReference>
<evidence type="ECO:0000256" key="1">
    <source>
        <dbReference type="ARBA" id="ARBA00007992"/>
    </source>
</evidence>
<keyword evidence="5" id="KW-0503">Monooxygenase</keyword>
<name>A0A232LUG4_9EURO</name>
<comment type="similarity">
    <text evidence="1">Belongs to the paxM FAD-dependent monooxygenase family.</text>
</comment>
<keyword evidence="9" id="KW-1185">Reference proteome</keyword>
<dbReference type="GO" id="GO:0004497">
    <property type="term" value="F:monooxygenase activity"/>
    <property type="evidence" value="ECO:0007669"/>
    <property type="project" value="UniProtKB-KW"/>
</dbReference>
<proteinExistence type="inferred from homology"/>
<comment type="caution">
    <text evidence="8">The sequence shown here is derived from an EMBL/GenBank/DDBJ whole genome shotgun (WGS) entry which is preliminary data.</text>
</comment>
<dbReference type="PRINTS" id="PR00420">
    <property type="entry name" value="RNGMNOXGNASE"/>
</dbReference>
<dbReference type="GO" id="GO:0071949">
    <property type="term" value="F:FAD binding"/>
    <property type="evidence" value="ECO:0007669"/>
    <property type="project" value="InterPro"/>
</dbReference>
<dbReference type="Proteomes" id="UP000243515">
    <property type="component" value="Unassembled WGS sequence"/>
</dbReference>
<dbReference type="InterPro" id="IPR002938">
    <property type="entry name" value="FAD-bd"/>
</dbReference>
<sequence length="482" mass="53708">MKIVIIGAGISGCTTYLSLRKYLPKPPAPALDHEYIIYEAHDTSKDVSALNEQSKINEDSTYSATLVVGGGLGVGANGLNVLKRLDESLLKDVTRSGYAYSHFNMKNKNGRMLMNRMAKGLTPTMNSLGLPRHNLWKCLDERIPRGIVVNKRVSHVEVNTKSRNIVHFGDGSSPVDADLVVGADGLKSVVKKAMFLDAKGDEYTPQYEGLVGIGGFVPSADLREHIEKGTMNLVFGGSGFFGYFYSESSKSDPNRDSPYHISEPGETVAWWSTYEIAECPSDPKRVDMEDVIRQLRERHGNWSDPVVQKVISKAEVDSMYPTWTSPQLPTWHRDGVVLLGDAAHTLPPTSGQGSSQALEDVESFSLFLAHYLQQTYANRDHDSSPTDDSDPSVAIAADEKEAIKTAAKRYMDLRRPRVQAILDQARKFQNLKRKRGVVEEYLMFCMMWIIGTFFSGYMTRVSRALLDYDVASHVKEELEKNP</sequence>
<dbReference type="InterPro" id="IPR036188">
    <property type="entry name" value="FAD/NAD-bd_sf"/>
</dbReference>
<dbReference type="SUPFAM" id="SSF51905">
    <property type="entry name" value="FAD/NAD(P)-binding domain"/>
    <property type="match status" value="1"/>
</dbReference>
<dbReference type="Pfam" id="PF01494">
    <property type="entry name" value="FAD_binding_3"/>
    <property type="match status" value="1"/>
</dbReference>
<reference evidence="8 9" key="1">
    <citation type="journal article" date="2015" name="Environ. Microbiol.">
        <title>Metagenome sequence of Elaphomyces granulatus from sporocarp tissue reveals Ascomycota ectomycorrhizal fingerprints of genome expansion and a Proteobacteria-rich microbiome.</title>
        <authorList>
            <person name="Quandt C.A."/>
            <person name="Kohler A."/>
            <person name="Hesse C.N."/>
            <person name="Sharpton T.J."/>
            <person name="Martin F."/>
            <person name="Spatafora J.W."/>
        </authorList>
    </citation>
    <scope>NUCLEOTIDE SEQUENCE [LARGE SCALE GENOMIC DNA]</scope>
    <source>
        <strain evidence="8 9">OSC145934</strain>
    </source>
</reference>
<keyword evidence="6" id="KW-0472">Membrane</keyword>
<evidence type="ECO:0000259" key="7">
    <source>
        <dbReference type="Pfam" id="PF01494"/>
    </source>
</evidence>
<dbReference type="EMBL" id="NPHW01004580">
    <property type="protein sequence ID" value="OXV07756.1"/>
    <property type="molecule type" value="Genomic_DNA"/>
</dbReference>
<dbReference type="Gene3D" id="3.50.50.60">
    <property type="entry name" value="FAD/NAD(P)-binding domain"/>
    <property type="match status" value="1"/>
</dbReference>
<evidence type="ECO:0000313" key="9">
    <source>
        <dbReference type="Proteomes" id="UP000243515"/>
    </source>
</evidence>
<keyword evidence="6" id="KW-0812">Transmembrane</keyword>
<evidence type="ECO:0000256" key="6">
    <source>
        <dbReference type="SAM" id="Phobius"/>
    </source>
</evidence>
<evidence type="ECO:0000256" key="3">
    <source>
        <dbReference type="ARBA" id="ARBA00022827"/>
    </source>
</evidence>
<dbReference type="PANTHER" id="PTHR13789:SF309">
    <property type="entry name" value="PUTATIVE (AFU_ORTHOLOGUE AFUA_6G14510)-RELATED"/>
    <property type="match status" value="1"/>
</dbReference>
<feature type="transmembrane region" description="Helical" evidence="6">
    <location>
        <begin position="441"/>
        <end position="458"/>
    </location>
</feature>
<keyword evidence="6" id="KW-1133">Transmembrane helix</keyword>
<feature type="domain" description="FAD-binding" evidence="7">
    <location>
        <begin position="170"/>
        <end position="380"/>
    </location>
</feature>
<dbReference type="AlphaFoldDB" id="A0A232LUG4"/>
<evidence type="ECO:0000313" key="8">
    <source>
        <dbReference type="EMBL" id="OXV07756.1"/>
    </source>
</evidence>
<dbReference type="PANTHER" id="PTHR13789">
    <property type="entry name" value="MONOOXYGENASE"/>
    <property type="match status" value="1"/>
</dbReference>
<protein>
    <recommendedName>
        <fullName evidence="7">FAD-binding domain-containing protein</fullName>
    </recommendedName>
</protein>
<keyword evidence="4" id="KW-0560">Oxidoreductase</keyword>
<evidence type="ECO:0000256" key="2">
    <source>
        <dbReference type="ARBA" id="ARBA00022630"/>
    </source>
</evidence>
<organism evidence="8 9">
    <name type="scientific">Elaphomyces granulatus</name>
    <dbReference type="NCBI Taxonomy" id="519963"/>
    <lineage>
        <taxon>Eukaryota</taxon>
        <taxon>Fungi</taxon>
        <taxon>Dikarya</taxon>
        <taxon>Ascomycota</taxon>
        <taxon>Pezizomycotina</taxon>
        <taxon>Eurotiomycetes</taxon>
        <taxon>Eurotiomycetidae</taxon>
        <taxon>Eurotiales</taxon>
        <taxon>Elaphomycetaceae</taxon>
        <taxon>Elaphomyces</taxon>
    </lineage>
</organism>
<gene>
    <name evidence="8" type="ORF">Egran_04482</name>
</gene>
<evidence type="ECO:0000256" key="5">
    <source>
        <dbReference type="ARBA" id="ARBA00023033"/>
    </source>
</evidence>
<keyword evidence="3" id="KW-0274">FAD</keyword>